<dbReference type="Proteomes" id="UP000637002">
    <property type="component" value="Unassembled WGS sequence"/>
</dbReference>
<keyword evidence="5 6" id="KW-0472">Membrane</keyword>
<feature type="transmembrane region" description="Helical" evidence="6">
    <location>
        <begin position="124"/>
        <end position="143"/>
    </location>
</feature>
<evidence type="ECO:0000313" key="7">
    <source>
        <dbReference type="EMBL" id="GGC74807.1"/>
    </source>
</evidence>
<feature type="transmembrane region" description="Helical" evidence="6">
    <location>
        <begin position="251"/>
        <end position="284"/>
    </location>
</feature>
<evidence type="ECO:0000256" key="5">
    <source>
        <dbReference type="ARBA" id="ARBA00023136"/>
    </source>
</evidence>
<evidence type="ECO:0000313" key="8">
    <source>
        <dbReference type="Proteomes" id="UP000637002"/>
    </source>
</evidence>
<evidence type="ECO:0000256" key="4">
    <source>
        <dbReference type="ARBA" id="ARBA00022989"/>
    </source>
</evidence>
<keyword evidence="8" id="KW-1185">Reference proteome</keyword>
<name>A0A916UJ40_9HYPH</name>
<dbReference type="PANTHER" id="PTHR30482">
    <property type="entry name" value="HIGH-AFFINITY BRANCHED-CHAIN AMINO ACID TRANSPORT SYSTEM PERMEASE"/>
    <property type="match status" value="1"/>
</dbReference>
<feature type="transmembrane region" description="Helical" evidence="6">
    <location>
        <begin position="45"/>
        <end position="64"/>
    </location>
</feature>
<dbReference type="Pfam" id="PF02653">
    <property type="entry name" value="BPD_transp_2"/>
    <property type="match status" value="1"/>
</dbReference>
<reference evidence="7" key="2">
    <citation type="submission" date="2020-09" db="EMBL/GenBank/DDBJ databases">
        <authorList>
            <person name="Sun Q."/>
            <person name="Zhou Y."/>
        </authorList>
    </citation>
    <scope>NUCLEOTIDE SEQUENCE</scope>
    <source>
        <strain evidence="7">CGMCC 1.12919</strain>
    </source>
</reference>
<protein>
    <submittedName>
        <fullName evidence="7">Branched-chain amino acid ABC transporter permease</fullName>
    </submittedName>
</protein>
<dbReference type="InterPro" id="IPR043428">
    <property type="entry name" value="LivM-like"/>
</dbReference>
<keyword evidence="3 6" id="KW-0812">Transmembrane</keyword>
<evidence type="ECO:0000256" key="1">
    <source>
        <dbReference type="ARBA" id="ARBA00004651"/>
    </source>
</evidence>
<feature type="transmembrane region" description="Helical" evidence="6">
    <location>
        <begin position="95"/>
        <end position="117"/>
    </location>
</feature>
<dbReference type="EMBL" id="BMGG01000006">
    <property type="protein sequence ID" value="GGC74807.1"/>
    <property type="molecule type" value="Genomic_DNA"/>
</dbReference>
<dbReference type="GO" id="GO:0005886">
    <property type="term" value="C:plasma membrane"/>
    <property type="evidence" value="ECO:0007669"/>
    <property type="project" value="UniProtKB-SubCell"/>
</dbReference>
<reference evidence="7" key="1">
    <citation type="journal article" date="2014" name="Int. J. Syst. Evol. Microbiol.">
        <title>Complete genome sequence of Corynebacterium casei LMG S-19264T (=DSM 44701T), isolated from a smear-ripened cheese.</title>
        <authorList>
            <consortium name="US DOE Joint Genome Institute (JGI-PGF)"/>
            <person name="Walter F."/>
            <person name="Albersmeier A."/>
            <person name="Kalinowski J."/>
            <person name="Ruckert C."/>
        </authorList>
    </citation>
    <scope>NUCLEOTIDE SEQUENCE</scope>
    <source>
        <strain evidence="7">CGMCC 1.12919</strain>
    </source>
</reference>
<sequence length="348" mass="36835">MRSGDFKETYSGLIVLSDSTWVWIWSALLAAALVCAPFVLNAYALSLLTLVLITLIGALGLNILTGLTGLISLGHVGFLVVGAYAYAIAVTKHGLPPLAGFAASGLVAALASVIVGVPSLRLRGLYLAITTLAFSFIINNVILEAAAVTDGARGISVLRPTILGIDFDSDAAFALLCLAVTVLTLFACLNIRRSRIGRALVAIRDNDTAARTMGVNLVTFKLYAFVTSAFITGIAGALLGIYLSFVSVEGFPFLLSIEALAILIVGGLGSVLGVVLGTVFIILLPEVVQTVLHFAGSGVEALFANGVHELKAMLYGVVIILFLRFEPRGLVGIWHDVKRLWVHWPLRF</sequence>
<evidence type="ECO:0000256" key="2">
    <source>
        <dbReference type="ARBA" id="ARBA00022475"/>
    </source>
</evidence>
<dbReference type="RefSeq" id="WP_188610613.1">
    <property type="nucleotide sequence ID" value="NZ_BMGG01000006.1"/>
</dbReference>
<comment type="caution">
    <text evidence="7">The sequence shown here is derived from an EMBL/GenBank/DDBJ whole genome shotgun (WGS) entry which is preliminary data.</text>
</comment>
<feature type="transmembrane region" description="Helical" evidence="6">
    <location>
        <begin position="71"/>
        <end position="89"/>
    </location>
</feature>
<keyword evidence="2" id="KW-1003">Cell membrane</keyword>
<dbReference type="PANTHER" id="PTHR30482:SF10">
    <property type="entry name" value="HIGH-AFFINITY BRANCHED-CHAIN AMINO ACID TRANSPORT PROTEIN BRAE"/>
    <property type="match status" value="1"/>
</dbReference>
<organism evidence="7 8">
    <name type="scientific">Chelatococcus reniformis</name>
    <dbReference type="NCBI Taxonomy" id="1494448"/>
    <lineage>
        <taxon>Bacteria</taxon>
        <taxon>Pseudomonadati</taxon>
        <taxon>Pseudomonadota</taxon>
        <taxon>Alphaproteobacteria</taxon>
        <taxon>Hyphomicrobiales</taxon>
        <taxon>Chelatococcaceae</taxon>
        <taxon>Chelatococcus</taxon>
    </lineage>
</organism>
<dbReference type="InterPro" id="IPR001851">
    <property type="entry name" value="ABC_transp_permease"/>
</dbReference>
<gene>
    <name evidence="7" type="primary">livM</name>
    <name evidence="7" type="ORF">GCM10010994_36610</name>
</gene>
<evidence type="ECO:0000256" key="3">
    <source>
        <dbReference type="ARBA" id="ARBA00022692"/>
    </source>
</evidence>
<proteinExistence type="predicted"/>
<feature type="transmembrane region" description="Helical" evidence="6">
    <location>
        <begin position="171"/>
        <end position="191"/>
    </location>
</feature>
<comment type="subcellular location">
    <subcellularLocation>
        <location evidence="1">Cell membrane</location>
        <topology evidence="1">Multi-pass membrane protein</topology>
    </subcellularLocation>
</comment>
<accession>A0A916UJ40</accession>
<dbReference type="CDD" id="cd06581">
    <property type="entry name" value="TM_PBP1_LivM_like"/>
    <property type="match status" value="1"/>
</dbReference>
<evidence type="ECO:0000256" key="6">
    <source>
        <dbReference type="SAM" id="Phobius"/>
    </source>
</evidence>
<dbReference type="AlphaFoldDB" id="A0A916UJ40"/>
<feature type="transmembrane region" description="Helical" evidence="6">
    <location>
        <begin position="222"/>
        <end position="245"/>
    </location>
</feature>
<keyword evidence="4 6" id="KW-1133">Transmembrane helix</keyword>
<feature type="transmembrane region" description="Helical" evidence="6">
    <location>
        <begin position="21"/>
        <end position="39"/>
    </location>
</feature>
<dbReference type="GO" id="GO:0015658">
    <property type="term" value="F:branched-chain amino acid transmembrane transporter activity"/>
    <property type="evidence" value="ECO:0007669"/>
    <property type="project" value="InterPro"/>
</dbReference>